<proteinExistence type="predicted"/>
<keyword evidence="1" id="KW-0547">Nucleotide-binding</keyword>
<dbReference type="SUPFAM" id="SSF53067">
    <property type="entry name" value="Actin-like ATPase domain"/>
    <property type="match status" value="1"/>
</dbReference>
<dbReference type="PANTHER" id="PTHR19375">
    <property type="entry name" value="HEAT SHOCK PROTEIN 70KDA"/>
    <property type="match status" value="1"/>
</dbReference>
<reference evidence="3 4" key="1">
    <citation type="submission" date="2011-08" db="EMBL/GenBank/DDBJ databases">
        <authorList>
            <person name="Liu Z.J."/>
            <person name="Shi F.L."/>
            <person name="Lu J.Q."/>
            <person name="Li M."/>
            <person name="Wang Z.L."/>
        </authorList>
    </citation>
    <scope>NUCLEOTIDE SEQUENCE [LARGE SCALE GENOMIC DNA]</scope>
    <source>
        <strain evidence="3 4">USNM 41457</strain>
    </source>
</reference>
<dbReference type="Proteomes" id="UP000003163">
    <property type="component" value="Unassembled WGS sequence"/>
</dbReference>
<dbReference type="GO" id="GO:0005524">
    <property type="term" value="F:ATP binding"/>
    <property type="evidence" value="ECO:0007669"/>
    <property type="project" value="UniProtKB-KW"/>
</dbReference>
<keyword evidence="4" id="KW-1185">Reference proteome</keyword>
<dbReference type="EMBL" id="AFBI03000008">
    <property type="protein sequence ID" value="EJW05229.1"/>
    <property type="molecule type" value="Genomic_DNA"/>
</dbReference>
<dbReference type="VEuPathDB" id="MicrosporidiaDB:EDEG_00694"/>
<keyword evidence="2" id="KW-0067">ATP-binding</keyword>
<evidence type="ECO:0000313" key="4">
    <source>
        <dbReference type="Proteomes" id="UP000003163"/>
    </source>
</evidence>
<dbReference type="PRINTS" id="PR00301">
    <property type="entry name" value="HEATSHOCK70"/>
</dbReference>
<dbReference type="HOGENOM" id="CLU_005965_2_2_1"/>
<dbReference type="InterPro" id="IPR013126">
    <property type="entry name" value="Hsp_70_fam"/>
</dbReference>
<name>J9DCN7_EDHAE</name>
<organism evidence="3 4">
    <name type="scientific">Edhazardia aedis (strain USNM 41457)</name>
    <name type="common">Microsporidian parasite</name>
    <dbReference type="NCBI Taxonomy" id="1003232"/>
    <lineage>
        <taxon>Eukaryota</taxon>
        <taxon>Fungi</taxon>
        <taxon>Fungi incertae sedis</taxon>
        <taxon>Microsporidia</taxon>
        <taxon>Edhazardia</taxon>
    </lineage>
</organism>
<dbReference type="InterPro" id="IPR043129">
    <property type="entry name" value="ATPase_NBD"/>
</dbReference>
<accession>J9DCN7</accession>
<dbReference type="PROSITE" id="PS01036">
    <property type="entry name" value="HSP70_3"/>
    <property type="match status" value="1"/>
</dbReference>
<evidence type="ECO:0008006" key="5">
    <source>
        <dbReference type="Google" id="ProtNLM"/>
    </source>
</evidence>
<dbReference type="InParanoid" id="J9DCN7"/>
<dbReference type="Pfam" id="PF00012">
    <property type="entry name" value="HSP70"/>
    <property type="match status" value="1"/>
</dbReference>
<reference evidence="4" key="2">
    <citation type="submission" date="2015-07" db="EMBL/GenBank/DDBJ databases">
        <title>Contrasting host-pathogen interactions and genome evolution in two generalist and specialist microsporidian pathogens of mosquitoes.</title>
        <authorList>
            <consortium name="The Broad Institute Genomics Platform"/>
            <consortium name="The Broad Institute Genome Sequencing Center for Infectious Disease"/>
            <person name="Cuomo C.A."/>
            <person name="Sanscrainte N.D."/>
            <person name="Goldberg J.M."/>
            <person name="Heiman D."/>
            <person name="Young S."/>
            <person name="Zeng Q."/>
            <person name="Becnel J.J."/>
            <person name="Birren B.W."/>
        </authorList>
    </citation>
    <scope>NUCLEOTIDE SEQUENCE [LARGE SCALE GENOMIC DNA]</scope>
    <source>
        <strain evidence="4">USNM 41457</strain>
    </source>
</reference>
<dbReference type="Gene3D" id="3.90.640.10">
    <property type="entry name" value="Actin, Chain A, domain 4"/>
    <property type="match status" value="1"/>
</dbReference>
<dbReference type="Gene3D" id="3.30.420.40">
    <property type="match status" value="2"/>
</dbReference>
<dbReference type="InterPro" id="IPR018181">
    <property type="entry name" value="Heat_shock_70_CS"/>
</dbReference>
<dbReference type="OrthoDB" id="2401965at2759"/>
<dbReference type="AlphaFoldDB" id="J9DCN7"/>
<comment type="caution">
    <text evidence="3">The sequence shown here is derived from an EMBL/GenBank/DDBJ whole genome shotgun (WGS) entry which is preliminary data.</text>
</comment>
<dbReference type="GO" id="GO:0140662">
    <property type="term" value="F:ATP-dependent protein folding chaperone"/>
    <property type="evidence" value="ECO:0007669"/>
    <property type="project" value="InterPro"/>
</dbReference>
<dbReference type="InterPro" id="IPR029047">
    <property type="entry name" value="HSP70_peptide-bd_sf"/>
</dbReference>
<dbReference type="STRING" id="1003232.J9DCN7"/>
<gene>
    <name evidence="3" type="ORF">EDEG_00694</name>
</gene>
<evidence type="ECO:0000256" key="2">
    <source>
        <dbReference type="ARBA" id="ARBA00022840"/>
    </source>
</evidence>
<dbReference type="SUPFAM" id="SSF100920">
    <property type="entry name" value="Heat shock protein 70kD (HSP70), peptide-binding domain"/>
    <property type="match status" value="1"/>
</dbReference>
<protein>
    <recommendedName>
        <fullName evidence="5">Chaperone DnaK</fullName>
    </recommendedName>
</protein>
<dbReference type="OMA" id="EVKAVCQ"/>
<evidence type="ECO:0000313" key="3">
    <source>
        <dbReference type="EMBL" id="EJW05229.1"/>
    </source>
</evidence>
<dbReference type="Gene3D" id="2.60.34.10">
    <property type="entry name" value="Substrate Binding Domain Of DNAk, Chain A, domain 1"/>
    <property type="match status" value="1"/>
</dbReference>
<evidence type="ECO:0000256" key="1">
    <source>
        <dbReference type="ARBA" id="ARBA00022741"/>
    </source>
</evidence>
<sequence>MKIELSQNNDFHLKLDDLLFKNGEKFSVDLRYTRSDLEEIATPILKKTIEPCKKAIFDAKLKPCSIDHVILVGGATRMPLVRKIVSEIFKKEPNTTVDPDEAVSLGASIQAGIIDGSLPNTILLDVCGLSLGIETVGGLFSKIIKRNSTIPTKQVSIFTTSEDNQEEVVIKIYQGERPLVKHNKFLGEIKLVNLPLVPKGIPRIEITFEYDANGILKVYAKDAVTKKEQEMVIKPSSGLSKQEIEKVLIEARKNKDYDEKIIKCLEFKKFIDEILVDESKFSNKECILKIRKLTSTDVFDIQKAENYLKILTQK</sequence>